<accession>A0ABS5T131</accession>
<name>A0ABS5T131_9GAMM</name>
<dbReference type="RefSeq" id="WP_214237815.1">
    <property type="nucleotide sequence ID" value="NZ_JABBFR010000017.1"/>
</dbReference>
<protein>
    <recommendedName>
        <fullName evidence="3">Alkanesulfonate ABC transporter permease</fullName>
    </recommendedName>
</protein>
<comment type="caution">
    <text evidence="1">The sequence shown here is derived from an EMBL/GenBank/DDBJ whole genome shotgun (WGS) entry which is preliminary data.</text>
</comment>
<reference evidence="1 2" key="1">
    <citation type="submission" date="2020-04" db="EMBL/GenBank/DDBJ databases">
        <title>Genome sequencing of Rosenbergiella species.</title>
        <authorList>
            <person name="Alvarez-Perez S."/>
            <person name="Lievens B."/>
        </authorList>
    </citation>
    <scope>NUCLEOTIDE SEQUENCE [LARGE SCALE GENOMIC DNA]</scope>
    <source>
        <strain evidence="1 2">S61</strain>
    </source>
</reference>
<gene>
    <name evidence="1" type="ORF">HH682_12190</name>
</gene>
<proteinExistence type="predicted"/>
<dbReference type="Proteomes" id="UP000790096">
    <property type="component" value="Unassembled WGS sequence"/>
</dbReference>
<evidence type="ECO:0000313" key="2">
    <source>
        <dbReference type="Proteomes" id="UP000790096"/>
    </source>
</evidence>
<organism evidence="1 2">
    <name type="scientific">Rosenbergiella gaditana</name>
    <dbReference type="NCBI Taxonomy" id="2726987"/>
    <lineage>
        <taxon>Bacteria</taxon>
        <taxon>Pseudomonadati</taxon>
        <taxon>Pseudomonadota</taxon>
        <taxon>Gammaproteobacteria</taxon>
        <taxon>Enterobacterales</taxon>
        <taxon>Erwiniaceae</taxon>
        <taxon>Rosenbergiella</taxon>
    </lineage>
</organism>
<keyword evidence="2" id="KW-1185">Reference proteome</keyword>
<evidence type="ECO:0008006" key="3">
    <source>
        <dbReference type="Google" id="ProtNLM"/>
    </source>
</evidence>
<evidence type="ECO:0000313" key="1">
    <source>
        <dbReference type="EMBL" id="MBT0725162.1"/>
    </source>
</evidence>
<sequence>MAITSNVYYPTKYLPCPLKDSFGLKPVSPLRRTDLTSGRARQRRKYTSTPTVTDIQWIFDDKQSQVFEAWFRDALKDGAIWFNMPLLTPIGNKNYLCRFTDIYEGPTPEGGIYWRYSANIELWERPLPPVDWGNYPELLIGSDIIDIAINREWPQA</sequence>
<dbReference type="EMBL" id="JABBFR010000017">
    <property type="protein sequence ID" value="MBT0725162.1"/>
    <property type="molecule type" value="Genomic_DNA"/>
</dbReference>